<accession>A0A0M6ZA14</accession>
<dbReference type="SUPFAM" id="SSF50494">
    <property type="entry name" value="Trypsin-like serine proteases"/>
    <property type="match status" value="1"/>
</dbReference>
<dbReference type="STRING" id="311410.LA5095_02846"/>
<name>A0A0M6ZA14_9HYPH</name>
<dbReference type="InterPro" id="IPR009003">
    <property type="entry name" value="Peptidase_S1_PA"/>
</dbReference>
<dbReference type="GeneID" id="97667684"/>
<gene>
    <name evidence="4" type="ORF">LA5096_00215</name>
</gene>
<dbReference type="Gene3D" id="2.40.10.10">
    <property type="entry name" value="Trypsin-like serine proteases"/>
    <property type="match status" value="2"/>
</dbReference>
<evidence type="ECO:0000313" key="5">
    <source>
        <dbReference type="Proteomes" id="UP000049983"/>
    </source>
</evidence>
<dbReference type="PRINTS" id="PR00722">
    <property type="entry name" value="CHYMOTRYPSIN"/>
</dbReference>
<evidence type="ECO:0000256" key="2">
    <source>
        <dbReference type="SAM" id="MobiDB-lite"/>
    </source>
</evidence>
<dbReference type="Proteomes" id="UP000049983">
    <property type="component" value="Unassembled WGS sequence"/>
</dbReference>
<dbReference type="InterPro" id="IPR043504">
    <property type="entry name" value="Peptidase_S1_PA_chymotrypsin"/>
</dbReference>
<reference evidence="5" key="1">
    <citation type="submission" date="2015-07" db="EMBL/GenBank/DDBJ databases">
        <authorList>
            <person name="Rodrigo-Torres Lidia"/>
            <person name="Arahal R.David."/>
        </authorList>
    </citation>
    <scope>NUCLEOTIDE SEQUENCE [LARGE SCALE GENOMIC DNA]</scope>
    <source>
        <strain evidence="5">CECT 5096</strain>
    </source>
</reference>
<keyword evidence="1 3" id="KW-0732">Signal</keyword>
<dbReference type="AlphaFoldDB" id="A0A0M6ZA14"/>
<proteinExistence type="predicted"/>
<dbReference type="RefSeq" id="WP_055404271.1">
    <property type="nucleotide sequence ID" value="NZ_CXWA01000003.1"/>
</dbReference>
<dbReference type="InterPro" id="IPR050966">
    <property type="entry name" value="Glutamyl_endopeptidase"/>
</dbReference>
<protein>
    <submittedName>
        <fullName evidence="4">V8-like Glu-specific endopeptidase</fullName>
    </submittedName>
</protein>
<feature type="region of interest" description="Disordered" evidence="2">
    <location>
        <begin position="256"/>
        <end position="276"/>
    </location>
</feature>
<dbReference type="InterPro" id="IPR001314">
    <property type="entry name" value="Peptidase_S1A"/>
</dbReference>
<organism evidence="4 5">
    <name type="scientific">Roseibium album</name>
    <dbReference type="NCBI Taxonomy" id="311410"/>
    <lineage>
        <taxon>Bacteria</taxon>
        <taxon>Pseudomonadati</taxon>
        <taxon>Pseudomonadota</taxon>
        <taxon>Alphaproteobacteria</taxon>
        <taxon>Hyphomicrobiales</taxon>
        <taxon>Stappiaceae</taxon>
        <taxon>Roseibium</taxon>
    </lineage>
</organism>
<dbReference type="InterPro" id="IPR018114">
    <property type="entry name" value="TRYPSIN_HIS"/>
</dbReference>
<evidence type="ECO:0000256" key="1">
    <source>
        <dbReference type="ARBA" id="ARBA00022729"/>
    </source>
</evidence>
<feature type="chain" id="PRO_5009787709" evidence="3">
    <location>
        <begin position="38"/>
        <end position="276"/>
    </location>
</feature>
<dbReference type="EMBL" id="CXWC01000001">
    <property type="protein sequence ID" value="CTQ63981.1"/>
    <property type="molecule type" value="Genomic_DNA"/>
</dbReference>
<dbReference type="GO" id="GO:0006508">
    <property type="term" value="P:proteolysis"/>
    <property type="evidence" value="ECO:0007669"/>
    <property type="project" value="InterPro"/>
</dbReference>
<feature type="signal peptide" evidence="3">
    <location>
        <begin position="1"/>
        <end position="37"/>
    </location>
</feature>
<evidence type="ECO:0000313" key="4">
    <source>
        <dbReference type="EMBL" id="CTQ63981.1"/>
    </source>
</evidence>
<dbReference type="Pfam" id="PF13365">
    <property type="entry name" value="Trypsin_2"/>
    <property type="match status" value="1"/>
</dbReference>
<dbReference type="PROSITE" id="PS00134">
    <property type="entry name" value="TRYPSIN_HIS"/>
    <property type="match status" value="1"/>
</dbReference>
<keyword evidence="5" id="KW-1185">Reference proteome</keyword>
<dbReference type="GO" id="GO:0004252">
    <property type="term" value="F:serine-type endopeptidase activity"/>
    <property type="evidence" value="ECO:0007669"/>
    <property type="project" value="InterPro"/>
</dbReference>
<dbReference type="PANTHER" id="PTHR15462:SF8">
    <property type="entry name" value="SERINE PROTEASE"/>
    <property type="match status" value="1"/>
</dbReference>
<sequence length="276" mass="30083">MSRIVIRSQPVISALHKLVRLAVICLVAASAIQNSSAEDAELTVIDSTDYPWHSIGRVNRAGYRSVSSCTGTLIAPNKVLTAAHCIVSSKTQEKLPADEVLFIAGVRRDKYAARLEAECLLTIDGYVARNRPKVDEIRKDLALIILKEPSTLFPLPPLTPQESRRLRKTTRFLSVGYRRSRPYLPTVVPSCSVLGSQEDVWVTDCNTESGASGGPLMVNTIFGPRVAAVMAAKINDERSIVVPFTQWQDLIQNASCDGAEETAPPAAAQETQEPTN</sequence>
<dbReference type="PANTHER" id="PTHR15462">
    <property type="entry name" value="SERINE PROTEASE"/>
    <property type="match status" value="1"/>
</dbReference>
<feature type="compositionally biased region" description="Low complexity" evidence="2">
    <location>
        <begin position="261"/>
        <end position="276"/>
    </location>
</feature>
<dbReference type="OrthoDB" id="267336at2"/>
<evidence type="ECO:0000256" key="3">
    <source>
        <dbReference type="SAM" id="SignalP"/>
    </source>
</evidence>